<dbReference type="EMBL" id="AODQ01000001">
    <property type="protein sequence ID" value="EMR04841.1"/>
    <property type="molecule type" value="Genomic_DNA"/>
</dbReference>
<gene>
    <name evidence="1" type="ORF">ADICEAN_00112</name>
</gene>
<keyword evidence="2" id="KW-1185">Reference proteome</keyword>
<evidence type="ECO:0000313" key="1">
    <source>
        <dbReference type="EMBL" id="EMR04841.1"/>
    </source>
</evidence>
<dbReference type="Proteomes" id="UP000011910">
    <property type="component" value="Unassembled WGS sequence"/>
</dbReference>
<sequence>MVYIAPGKALTTGQVIEFIPEDPIAIGYIGQQLEQEQGQTHAQNQAVVLREGGPPLPWA</sequence>
<accession>M7NCF7</accession>
<reference evidence="1 2" key="1">
    <citation type="journal article" date="2013" name="Genome Announc.">
        <title>Draft Genome Sequence of Cesiribacter andamanensis Strain AMV16T, Isolated from a Soil Sample from a Mud Volcano in the Andaman Islands, India.</title>
        <authorList>
            <person name="Shivaji S."/>
            <person name="Ara S."/>
            <person name="Begum Z."/>
            <person name="Srinivas T.N."/>
            <person name="Singh A."/>
            <person name="Kumar Pinnaka A."/>
        </authorList>
    </citation>
    <scope>NUCLEOTIDE SEQUENCE [LARGE SCALE GENOMIC DNA]</scope>
    <source>
        <strain evidence="1 2">AMV16</strain>
    </source>
</reference>
<evidence type="ECO:0000313" key="2">
    <source>
        <dbReference type="Proteomes" id="UP000011910"/>
    </source>
</evidence>
<name>M7NCF7_9BACT</name>
<protein>
    <submittedName>
        <fullName evidence="1">Uncharacterized protein</fullName>
    </submittedName>
</protein>
<organism evidence="1 2">
    <name type="scientific">Cesiribacter andamanensis AMV16</name>
    <dbReference type="NCBI Taxonomy" id="1279009"/>
    <lineage>
        <taxon>Bacteria</taxon>
        <taxon>Pseudomonadati</taxon>
        <taxon>Bacteroidota</taxon>
        <taxon>Cytophagia</taxon>
        <taxon>Cytophagales</taxon>
        <taxon>Cesiribacteraceae</taxon>
        <taxon>Cesiribacter</taxon>
    </lineage>
</organism>
<dbReference type="AlphaFoldDB" id="M7NCF7"/>
<proteinExistence type="predicted"/>
<comment type="caution">
    <text evidence="1">The sequence shown here is derived from an EMBL/GenBank/DDBJ whole genome shotgun (WGS) entry which is preliminary data.</text>
</comment>